<keyword evidence="2" id="KW-1185">Reference proteome</keyword>
<protein>
    <submittedName>
        <fullName evidence="1">Uncharacterized protein</fullName>
    </submittedName>
</protein>
<evidence type="ECO:0000313" key="1">
    <source>
        <dbReference type="EMBL" id="KAF7352179.1"/>
    </source>
</evidence>
<organism evidence="1 2">
    <name type="scientific">Mycena venus</name>
    <dbReference type="NCBI Taxonomy" id="2733690"/>
    <lineage>
        <taxon>Eukaryota</taxon>
        <taxon>Fungi</taxon>
        <taxon>Dikarya</taxon>
        <taxon>Basidiomycota</taxon>
        <taxon>Agaricomycotina</taxon>
        <taxon>Agaricomycetes</taxon>
        <taxon>Agaricomycetidae</taxon>
        <taxon>Agaricales</taxon>
        <taxon>Marasmiineae</taxon>
        <taxon>Mycenaceae</taxon>
        <taxon>Mycena</taxon>
    </lineage>
</organism>
<evidence type="ECO:0000313" key="2">
    <source>
        <dbReference type="Proteomes" id="UP000620124"/>
    </source>
</evidence>
<reference evidence="1" key="1">
    <citation type="submission" date="2020-05" db="EMBL/GenBank/DDBJ databases">
        <title>Mycena genomes resolve the evolution of fungal bioluminescence.</title>
        <authorList>
            <person name="Tsai I.J."/>
        </authorList>
    </citation>
    <scope>NUCLEOTIDE SEQUENCE</scope>
    <source>
        <strain evidence="1">CCC161011</strain>
    </source>
</reference>
<dbReference type="Proteomes" id="UP000620124">
    <property type="component" value="Unassembled WGS sequence"/>
</dbReference>
<comment type="caution">
    <text evidence="1">The sequence shown here is derived from an EMBL/GenBank/DDBJ whole genome shotgun (WGS) entry which is preliminary data.</text>
</comment>
<dbReference type="InterPro" id="IPR023213">
    <property type="entry name" value="CAT-like_dom_sf"/>
</dbReference>
<dbReference type="Gene3D" id="3.30.559.10">
    <property type="entry name" value="Chloramphenicol acetyltransferase-like domain"/>
    <property type="match status" value="2"/>
</dbReference>
<name>A0A8H7CVM2_9AGAR</name>
<accession>A0A8H7CVM2</accession>
<dbReference type="EMBL" id="JACAZI010000009">
    <property type="protein sequence ID" value="KAF7352179.1"/>
    <property type="molecule type" value="Genomic_DNA"/>
</dbReference>
<proteinExistence type="predicted"/>
<sequence length="501" mass="55733">MLLTILSYLFSQFSRHENTPPPAGVRIIPCTAVDRFAAHRHVLTPGLVINARLDTKILEESMSRLIEHKFPRAGARLAFRNGVYEFQIPETFDAKTPPAVFTVDEHAELYDRSGRPQIPSTLNGSQPSIHPVPKLDEFLRSKTCPKTEAEFLKPNVPMLHVHFSVFHDLTFIGVTAPHMGFDLLGFAALLSAWTRVINGDDFDAIPGMEWDAQPFAHYVPAPGSRPVTPTRTSLRGWSDLGWFSQLSFMGRFVLSAIRDPKEVNYLVRVPKAFLNEAKQNIMEELKTQGSREYVGSSDVLLAWWYKTAYSCRTPTDHTPVHLHFASSLRSRSVFAQDAPLAHPYINNAVSYLAIPPIPLSAFLTESLGELALRMRRAIIAYNADAVSLRADLRWLFEGSNATKMMFPCPPGAEFAFTTNWRDGKLGALDFSGAVVSESKSEAVAGVVFVHTVSSSDKALPLRGSGGVMMENEEVVWMGQVRGLKDWEMIRKSGAIAFAQDI</sequence>
<gene>
    <name evidence="1" type="ORF">MVEN_01181100</name>
</gene>
<dbReference type="AlphaFoldDB" id="A0A8H7CVM2"/>
<dbReference type="OrthoDB" id="21502at2759"/>